<dbReference type="Gene3D" id="3.90.550.10">
    <property type="entry name" value="Spore Coat Polysaccharide Biosynthesis Protein SpsA, Chain A"/>
    <property type="match status" value="1"/>
</dbReference>
<protein>
    <recommendedName>
        <fullName evidence="3">Glycosyltransferase 2-like domain-containing protein</fullName>
    </recommendedName>
</protein>
<dbReference type="InterPro" id="IPR001173">
    <property type="entry name" value="Glyco_trans_2-like"/>
</dbReference>
<proteinExistence type="predicted"/>
<evidence type="ECO:0000313" key="5">
    <source>
        <dbReference type="Proteomes" id="UP000232883"/>
    </source>
</evidence>
<name>A0A2K8ZAI2_9BACT</name>
<dbReference type="EMBL" id="CP025096">
    <property type="protein sequence ID" value="AUD06888.1"/>
    <property type="molecule type" value="Genomic_DNA"/>
</dbReference>
<dbReference type="PANTHER" id="PTHR22916">
    <property type="entry name" value="GLYCOSYLTRANSFERASE"/>
    <property type="match status" value="1"/>
</dbReference>
<dbReference type="SUPFAM" id="SSF53448">
    <property type="entry name" value="Nucleotide-diphospho-sugar transferases"/>
    <property type="match status" value="1"/>
</dbReference>
<dbReference type="OrthoDB" id="9788101at2"/>
<evidence type="ECO:0000259" key="3">
    <source>
        <dbReference type="Pfam" id="PF00535"/>
    </source>
</evidence>
<dbReference type="KEGG" id="spir:CWM47_36625"/>
<accession>A0A2K8ZAI2</accession>
<dbReference type="PANTHER" id="PTHR22916:SF51">
    <property type="entry name" value="GLYCOSYLTRANSFERASE EPSH-RELATED"/>
    <property type="match status" value="1"/>
</dbReference>
<dbReference type="Proteomes" id="UP000232883">
    <property type="component" value="Chromosome"/>
</dbReference>
<dbReference type="Pfam" id="PF00535">
    <property type="entry name" value="Glycos_transf_2"/>
    <property type="match status" value="1"/>
</dbReference>
<feature type="domain" description="Glycosyltransferase 2-like" evidence="3">
    <location>
        <begin position="5"/>
        <end position="126"/>
    </location>
</feature>
<evidence type="ECO:0000313" key="4">
    <source>
        <dbReference type="EMBL" id="AUD06888.1"/>
    </source>
</evidence>
<sequence>MIQLSIIVPIYNKADYLDNCLESVLNQSFTTFELILINDGSTDASGEICDYYEKKDARVKVIHQSNGGVSKARNAGLAVASGTYIGFVDSDDVLEMDMYETLISNAQTYNAEVSICGVRRITPGKVQHLGGQTGIKIYQKDEAVSALLNGELLLSTYEKIFKASTVKNIMYEPPLFEDTFYNFEALKNAERIVYDPAIKYNYILRGNSHSMASFNAKYMNTTVLSKKMLDITCQELPSLTDQAKVFDFNTNLMVLNIILMESKTKHYSQYCSIANNLKAYASYYLTAKGIKAKRRYGYLLFRVSPTLYQWVLKLYGYATQSDHLKRKAAAT</sequence>
<dbReference type="InterPro" id="IPR029044">
    <property type="entry name" value="Nucleotide-diphossugar_trans"/>
</dbReference>
<keyword evidence="5" id="KW-1185">Reference proteome</keyword>
<dbReference type="AlphaFoldDB" id="A0A2K8ZAI2"/>
<dbReference type="RefSeq" id="WP_100993420.1">
    <property type="nucleotide sequence ID" value="NZ_CP025096.1"/>
</dbReference>
<gene>
    <name evidence="4" type="ORF">CWM47_36625</name>
</gene>
<dbReference type="GO" id="GO:0016758">
    <property type="term" value="F:hexosyltransferase activity"/>
    <property type="evidence" value="ECO:0007669"/>
    <property type="project" value="UniProtKB-ARBA"/>
</dbReference>
<reference evidence="4 5" key="1">
    <citation type="submission" date="2017-11" db="EMBL/GenBank/DDBJ databases">
        <title>Taxonomic description and genome sequences of Spirosoma HA7 sp. nov., isolated from pollen microhabitat of Corylus avellana.</title>
        <authorList>
            <person name="Ambika Manirajan B."/>
            <person name="Suarez C."/>
            <person name="Ratering S."/>
            <person name="Geissler-Plaum R."/>
            <person name="Cardinale M."/>
            <person name="Sylvia S."/>
        </authorList>
    </citation>
    <scope>NUCLEOTIDE SEQUENCE [LARGE SCALE GENOMIC DNA]</scope>
    <source>
        <strain evidence="4 5">HA7</strain>
    </source>
</reference>
<evidence type="ECO:0000256" key="1">
    <source>
        <dbReference type="ARBA" id="ARBA00022676"/>
    </source>
</evidence>
<keyword evidence="2" id="KW-0808">Transferase</keyword>
<evidence type="ECO:0000256" key="2">
    <source>
        <dbReference type="ARBA" id="ARBA00022679"/>
    </source>
</evidence>
<dbReference type="CDD" id="cd00761">
    <property type="entry name" value="Glyco_tranf_GTA_type"/>
    <property type="match status" value="1"/>
</dbReference>
<keyword evidence="1" id="KW-0328">Glycosyltransferase</keyword>
<organism evidence="4 5">
    <name type="scientific">Spirosoma pollinicola</name>
    <dbReference type="NCBI Taxonomy" id="2057025"/>
    <lineage>
        <taxon>Bacteria</taxon>
        <taxon>Pseudomonadati</taxon>
        <taxon>Bacteroidota</taxon>
        <taxon>Cytophagia</taxon>
        <taxon>Cytophagales</taxon>
        <taxon>Cytophagaceae</taxon>
        <taxon>Spirosoma</taxon>
    </lineage>
</organism>